<feature type="compositionally biased region" description="Polar residues" evidence="1">
    <location>
        <begin position="30"/>
        <end position="39"/>
    </location>
</feature>
<name>A0A9Q3HXW5_9BASI</name>
<organism evidence="2 3">
    <name type="scientific">Austropuccinia psidii MF-1</name>
    <dbReference type="NCBI Taxonomy" id="1389203"/>
    <lineage>
        <taxon>Eukaryota</taxon>
        <taxon>Fungi</taxon>
        <taxon>Dikarya</taxon>
        <taxon>Basidiomycota</taxon>
        <taxon>Pucciniomycotina</taxon>
        <taxon>Pucciniomycetes</taxon>
        <taxon>Pucciniales</taxon>
        <taxon>Sphaerophragmiaceae</taxon>
        <taxon>Austropuccinia</taxon>
    </lineage>
</organism>
<comment type="caution">
    <text evidence="2">The sequence shown here is derived from an EMBL/GenBank/DDBJ whole genome shotgun (WGS) entry which is preliminary data.</text>
</comment>
<accession>A0A9Q3HXW5</accession>
<dbReference type="Proteomes" id="UP000765509">
    <property type="component" value="Unassembled WGS sequence"/>
</dbReference>
<evidence type="ECO:0000313" key="2">
    <source>
        <dbReference type="EMBL" id="MBW0521108.1"/>
    </source>
</evidence>
<feature type="region of interest" description="Disordered" evidence="1">
    <location>
        <begin position="30"/>
        <end position="111"/>
    </location>
</feature>
<proteinExistence type="predicted"/>
<evidence type="ECO:0000313" key="3">
    <source>
        <dbReference type="Proteomes" id="UP000765509"/>
    </source>
</evidence>
<sequence length="111" mass="12862">MLLKIYQGVISSRHILNKFLNKGEIVRYSNRWNPVSSKPQTKKINKYHAKRREESKDEAPVASTSKPQANQPPQEGKKKNKKNWRTPYSPTTGFGKSKDMPCKMFSTWPEP</sequence>
<gene>
    <name evidence="2" type="ORF">O181_060823</name>
</gene>
<feature type="compositionally biased region" description="Basic residues" evidence="1">
    <location>
        <begin position="40"/>
        <end position="50"/>
    </location>
</feature>
<dbReference type="AlphaFoldDB" id="A0A9Q3HXW5"/>
<evidence type="ECO:0000256" key="1">
    <source>
        <dbReference type="SAM" id="MobiDB-lite"/>
    </source>
</evidence>
<reference evidence="2" key="1">
    <citation type="submission" date="2021-03" db="EMBL/GenBank/DDBJ databases">
        <title>Draft genome sequence of rust myrtle Austropuccinia psidii MF-1, a brazilian biotype.</title>
        <authorList>
            <person name="Quecine M.C."/>
            <person name="Pachon D.M.R."/>
            <person name="Bonatelli M.L."/>
            <person name="Correr F.H."/>
            <person name="Franceschini L.M."/>
            <person name="Leite T.F."/>
            <person name="Margarido G.R.A."/>
            <person name="Almeida C.A."/>
            <person name="Ferrarezi J.A."/>
            <person name="Labate C.A."/>
        </authorList>
    </citation>
    <scope>NUCLEOTIDE SEQUENCE</scope>
    <source>
        <strain evidence="2">MF-1</strain>
    </source>
</reference>
<protein>
    <submittedName>
        <fullName evidence="2">Uncharacterized protein</fullName>
    </submittedName>
</protein>
<keyword evidence="3" id="KW-1185">Reference proteome</keyword>
<feature type="compositionally biased region" description="Polar residues" evidence="1">
    <location>
        <begin position="62"/>
        <end position="73"/>
    </location>
</feature>
<dbReference type="EMBL" id="AVOT02028584">
    <property type="protein sequence ID" value="MBW0521108.1"/>
    <property type="molecule type" value="Genomic_DNA"/>
</dbReference>